<gene>
    <name evidence="2" type="ORF">N7537_004462</name>
</gene>
<evidence type="ECO:0000313" key="3">
    <source>
        <dbReference type="Proteomes" id="UP001213799"/>
    </source>
</evidence>
<feature type="region of interest" description="Disordered" evidence="1">
    <location>
        <begin position="57"/>
        <end position="188"/>
    </location>
</feature>
<evidence type="ECO:0000256" key="1">
    <source>
        <dbReference type="SAM" id="MobiDB-lite"/>
    </source>
</evidence>
<dbReference type="GeneID" id="81585761"/>
<feature type="compositionally biased region" description="Basic and acidic residues" evidence="1">
    <location>
        <begin position="113"/>
        <end position="125"/>
    </location>
</feature>
<dbReference type="AlphaFoldDB" id="A0AAD6H6A3"/>
<comment type="caution">
    <text evidence="2">The sequence shown here is derived from an EMBL/GenBank/DDBJ whole genome shotgun (WGS) entry which is preliminary data.</text>
</comment>
<dbReference type="Proteomes" id="UP001213799">
    <property type="component" value="Unassembled WGS sequence"/>
</dbReference>
<protein>
    <submittedName>
        <fullName evidence="2">Uncharacterized protein</fullName>
    </submittedName>
</protein>
<reference evidence="2" key="1">
    <citation type="journal article" date="2023" name="IMA Fungus">
        <title>Comparative genomic study of the Penicillium genus elucidates a diverse pangenome and 15 lateral gene transfer events.</title>
        <authorList>
            <person name="Petersen C."/>
            <person name="Sorensen T."/>
            <person name="Nielsen M.R."/>
            <person name="Sondergaard T.E."/>
            <person name="Sorensen J.L."/>
            <person name="Fitzpatrick D.A."/>
            <person name="Frisvad J.C."/>
            <person name="Nielsen K.L."/>
        </authorList>
    </citation>
    <scope>NUCLEOTIDE SEQUENCE</scope>
    <source>
        <strain evidence="2">IBT 12815</strain>
    </source>
</reference>
<keyword evidence="3" id="KW-1185">Reference proteome</keyword>
<organism evidence="2 3">
    <name type="scientific">Penicillium hordei</name>
    <dbReference type="NCBI Taxonomy" id="40994"/>
    <lineage>
        <taxon>Eukaryota</taxon>
        <taxon>Fungi</taxon>
        <taxon>Dikarya</taxon>
        <taxon>Ascomycota</taxon>
        <taxon>Pezizomycotina</taxon>
        <taxon>Eurotiomycetes</taxon>
        <taxon>Eurotiomycetidae</taxon>
        <taxon>Eurotiales</taxon>
        <taxon>Aspergillaceae</taxon>
        <taxon>Penicillium</taxon>
    </lineage>
</organism>
<evidence type="ECO:0000313" key="2">
    <source>
        <dbReference type="EMBL" id="KAJ5607843.1"/>
    </source>
</evidence>
<dbReference type="RefSeq" id="XP_056755267.1">
    <property type="nucleotide sequence ID" value="XM_056895519.1"/>
</dbReference>
<feature type="compositionally biased region" description="Acidic residues" evidence="1">
    <location>
        <begin position="175"/>
        <end position="188"/>
    </location>
</feature>
<sequence>MGKVKWDSTADQTLLAKILETHDLSVDAARVAEAWPTQDSDQKPTPRAIKERLARIKENVRIGNAAGSGPSSPVTPKKRTPRKKANETAASAGPSRKRKRVTKEAAADDEEEVSTKEAEGLHTVDNEPDNEPLTGSAIEKEIGLDVIDPLLHPEFQDKAHNTDNGQNDPEWTEHNDEDADSDSDQLSK</sequence>
<accession>A0AAD6H6A3</accession>
<reference evidence="2" key="2">
    <citation type="submission" date="2023-01" db="EMBL/GenBank/DDBJ databases">
        <authorList>
            <person name="Petersen C."/>
        </authorList>
    </citation>
    <scope>NUCLEOTIDE SEQUENCE</scope>
    <source>
        <strain evidence="2">IBT 12815</strain>
    </source>
</reference>
<dbReference type="EMBL" id="JAQJAE010000002">
    <property type="protein sequence ID" value="KAJ5607843.1"/>
    <property type="molecule type" value="Genomic_DNA"/>
</dbReference>
<proteinExistence type="predicted"/>
<name>A0AAD6H6A3_9EURO</name>